<proteinExistence type="predicted"/>
<evidence type="ECO:0008006" key="3">
    <source>
        <dbReference type="Google" id="ProtNLM"/>
    </source>
</evidence>
<dbReference type="Proteomes" id="UP000271624">
    <property type="component" value="Unassembled WGS sequence"/>
</dbReference>
<accession>A0A433VUT9</accession>
<sequence>MVDRTAEKAIRSQFTSGQLQVRVDNAPTHQLLQGKLNRVRIAGRSLQLRRQDIRIAALELETDAIKFNLQSRGKRPFLKQPLQAGFRVVLTEADVNKLLQSETFSSRISKLNIASMGSVNTVSNPIYRIVNPRVKFLANQRVNLQVEILEEGNNQPLLVTVETGITVVAGKIQLTNPVAKANLEQVPARFLNVIVNNLNQRLNLRNLEADGLIMRILKFNMNASELEIGAFVRIEPSSKWLNVRL</sequence>
<evidence type="ECO:0000313" key="1">
    <source>
        <dbReference type="EMBL" id="RUT09873.1"/>
    </source>
</evidence>
<evidence type="ECO:0000313" key="2">
    <source>
        <dbReference type="Proteomes" id="UP000271624"/>
    </source>
</evidence>
<dbReference type="InterPro" id="IPR021373">
    <property type="entry name" value="DUF2993"/>
</dbReference>
<comment type="caution">
    <text evidence="1">The sequence shown here is derived from an EMBL/GenBank/DDBJ whole genome shotgun (WGS) entry which is preliminary data.</text>
</comment>
<keyword evidence="2" id="KW-1185">Reference proteome</keyword>
<protein>
    <recommendedName>
        <fullName evidence="3">DUF2993 domain-containing protein</fullName>
    </recommendedName>
</protein>
<reference evidence="1" key="2">
    <citation type="journal article" date="2019" name="Genome Biol. Evol.">
        <title>Day and night: Metabolic profiles and evolutionary relationships of six axenic non-marine cyanobacteria.</title>
        <authorList>
            <person name="Will S.E."/>
            <person name="Henke P."/>
            <person name="Boedeker C."/>
            <person name="Huang S."/>
            <person name="Brinkmann H."/>
            <person name="Rohde M."/>
            <person name="Jarek M."/>
            <person name="Friedl T."/>
            <person name="Seufert S."/>
            <person name="Schumacher M."/>
            <person name="Overmann J."/>
            <person name="Neumann-Schaal M."/>
            <person name="Petersen J."/>
        </authorList>
    </citation>
    <scope>NUCLEOTIDE SEQUENCE [LARGE SCALE GENOMIC DNA]</scope>
    <source>
        <strain evidence="1">PCC 7102</strain>
    </source>
</reference>
<dbReference type="EMBL" id="RSCL01000001">
    <property type="protein sequence ID" value="RUT09873.1"/>
    <property type="molecule type" value="Genomic_DNA"/>
</dbReference>
<gene>
    <name evidence="1" type="ORF">DSM106972_003680</name>
</gene>
<dbReference type="Pfam" id="PF11209">
    <property type="entry name" value="LmeA"/>
    <property type="match status" value="1"/>
</dbReference>
<organism evidence="1 2">
    <name type="scientific">Dulcicalothrix desertica PCC 7102</name>
    <dbReference type="NCBI Taxonomy" id="232991"/>
    <lineage>
        <taxon>Bacteria</taxon>
        <taxon>Bacillati</taxon>
        <taxon>Cyanobacteriota</taxon>
        <taxon>Cyanophyceae</taxon>
        <taxon>Nostocales</taxon>
        <taxon>Calotrichaceae</taxon>
        <taxon>Dulcicalothrix</taxon>
    </lineage>
</organism>
<dbReference type="AlphaFoldDB" id="A0A433VUT9"/>
<name>A0A433VUT9_9CYAN</name>
<reference evidence="1" key="1">
    <citation type="submission" date="2018-12" db="EMBL/GenBank/DDBJ databases">
        <authorList>
            <person name="Will S."/>
            <person name="Neumann-Schaal M."/>
            <person name="Henke P."/>
        </authorList>
    </citation>
    <scope>NUCLEOTIDE SEQUENCE</scope>
    <source>
        <strain evidence="1">PCC 7102</strain>
    </source>
</reference>